<reference evidence="2" key="1">
    <citation type="submission" date="2023-10" db="EMBL/GenBank/DDBJ databases">
        <authorList>
            <person name="Chen Y."/>
            <person name="Shah S."/>
            <person name="Dougan E. K."/>
            <person name="Thang M."/>
            <person name="Chan C."/>
        </authorList>
    </citation>
    <scope>NUCLEOTIDE SEQUENCE [LARGE SCALE GENOMIC DNA]</scope>
</reference>
<dbReference type="EMBL" id="CAUYUJ010016752">
    <property type="protein sequence ID" value="CAK0868489.1"/>
    <property type="molecule type" value="Genomic_DNA"/>
</dbReference>
<organism evidence="2 3">
    <name type="scientific">Prorocentrum cordatum</name>
    <dbReference type="NCBI Taxonomy" id="2364126"/>
    <lineage>
        <taxon>Eukaryota</taxon>
        <taxon>Sar</taxon>
        <taxon>Alveolata</taxon>
        <taxon>Dinophyceae</taxon>
        <taxon>Prorocentrales</taxon>
        <taxon>Prorocentraceae</taxon>
        <taxon>Prorocentrum</taxon>
    </lineage>
</organism>
<comment type="caution">
    <text evidence="2">The sequence shown here is derived from an EMBL/GenBank/DDBJ whole genome shotgun (WGS) entry which is preliminary data.</text>
</comment>
<gene>
    <name evidence="2" type="ORF">PCOR1329_LOCUS55140</name>
</gene>
<evidence type="ECO:0000313" key="2">
    <source>
        <dbReference type="EMBL" id="CAK0868489.1"/>
    </source>
</evidence>
<feature type="region of interest" description="Disordered" evidence="1">
    <location>
        <begin position="267"/>
        <end position="286"/>
    </location>
</feature>
<keyword evidence="3" id="KW-1185">Reference proteome</keyword>
<protein>
    <submittedName>
        <fullName evidence="2">Uncharacterized protein</fullName>
    </submittedName>
</protein>
<name>A0ABN9VAK4_9DINO</name>
<evidence type="ECO:0000313" key="3">
    <source>
        <dbReference type="Proteomes" id="UP001189429"/>
    </source>
</evidence>
<evidence type="ECO:0000256" key="1">
    <source>
        <dbReference type="SAM" id="MobiDB-lite"/>
    </source>
</evidence>
<accession>A0ABN9VAK4</accession>
<dbReference type="Proteomes" id="UP001189429">
    <property type="component" value="Unassembled WGS sequence"/>
</dbReference>
<proteinExistence type="predicted"/>
<sequence>MSKADWYLKEGLGVEVESLDPGIHKVVRLNFTPKGVGHAGDAYYLQTMENCCVGCGASEDVIRYSIVPPVFRSLLPLRFKEHSSHDIVLLCPACFAPASDAAQRLRRRHLGECGLEEPHAARYRVDQERMKARSAAFALRCPRLPDEVRAAKERVVREFLGRCPEDPDPLSQEDIEQVSGMETRNLVEGYVSPEVACAARLGLLERAGADVEGGDPAALERRCFEFVVGWRRCFLESVQPRHLPKAWDLHRSLRKHDDLFGPGVVAGGTGALPVPPDAVHQKRGRE</sequence>